<evidence type="ECO:0000313" key="2">
    <source>
        <dbReference type="Proteomes" id="UP001638806"/>
    </source>
</evidence>
<protein>
    <submittedName>
        <fullName evidence="1">Uncharacterized protein</fullName>
    </submittedName>
</protein>
<reference evidence="1" key="1">
    <citation type="submission" date="2024-12" db="EMBL/GenBank/DDBJ databases">
        <title>Comparative genomics and development of molecular markers within Purpureocillium lilacinum and among Purpureocillium species.</title>
        <authorList>
            <person name="Yeh Z.-Y."/>
            <person name="Ni N.-T."/>
            <person name="Lo P.-H."/>
            <person name="Mushyakhwo K."/>
            <person name="Lin C.-F."/>
            <person name="Nai Y.-S."/>
        </authorList>
    </citation>
    <scope>NUCLEOTIDE SEQUENCE</scope>
    <source>
        <strain evidence="1">NCHU-NPUST-175</strain>
    </source>
</reference>
<dbReference type="EMBL" id="JBGNUJ010000010">
    <property type="protein sequence ID" value="KAL3955489.1"/>
    <property type="molecule type" value="Genomic_DNA"/>
</dbReference>
<evidence type="ECO:0000313" key="1">
    <source>
        <dbReference type="EMBL" id="KAL3955489.1"/>
    </source>
</evidence>
<organism evidence="1 2">
    <name type="scientific">Purpureocillium lilacinum</name>
    <name type="common">Paecilomyces lilacinus</name>
    <dbReference type="NCBI Taxonomy" id="33203"/>
    <lineage>
        <taxon>Eukaryota</taxon>
        <taxon>Fungi</taxon>
        <taxon>Dikarya</taxon>
        <taxon>Ascomycota</taxon>
        <taxon>Pezizomycotina</taxon>
        <taxon>Sordariomycetes</taxon>
        <taxon>Hypocreomycetidae</taxon>
        <taxon>Hypocreales</taxon>
        <taxon>Ophiocordycipitaceae</taxon>
        <taxon>Purpureocillium</taxon>
    </lineage>
</organism>
<keyword evidence="2" id="KW-1185">Reference proteome</keyword>
<name>A0ACC4DGR4_PURLI</name>
<comment type="caution">
    <text evidence="1">The sequence shown here is derived from an EMBL/GenBank/DDBJ whole genome shotgun (WGS) entry which is preliminary data.</text>
</comment>
<accession>A0ACC4DGR4</accession>
<dbReference type="Proteomes" id="UP001638806">
    <property type="component" value="Unassembled WGS sequence"/>
</dbReference>
<sequence length="241" mass="25332">MASMLAWTWAWNTATWKGMAAVHLFCERLSGGVHFRFSSTPAPAPACAPPKAPVIVGGRSTLLCNPQAHACRLGGPWDAGGVAAPSTSSNPTPSALLSCTTTTPGPRRTRVDAAIGAASCPPTTGGKVDVHYWYAMLPVPAFAASLTSLTLEFCQRRLAEHPDRTYEAGARSAASPPVASPFDVAPRFPIPSSLPWARFGWSRRAQAPPAIPHGRDTSSCIAWPPLNTTSTYLGGIITRGS</sequence>
<gene>
    <name evidence="1" type="ORF">ACCO45_011052</name>
</gene>
<proteinExistence type="predicted"/>